<evidence type="ECO:0000256" key="1">
    <source>
        <dbReference type="SAM" id="SignalP"/>
    </source>
</evidence>
<dbReference type="AlphaFoldDB" id="A0A2P7AVJ2"/>
<evidence type="ECO:0000313" key="4">
    <source>
        <dbReference type="Proteomes" id="UP000241158"/>
    </source>
</evidence>
<accession>A0A2P7AVJ2</accession>
<dbReference type="InterPro" id="IPR012347">
    <property type="entry name" value="Ferritin-like"/>
</dbReference>
<dbReference type="RefSeq" id="WP_106716688.1">
    <property type="nucleotide sequence ID" value="NZ_JACHXT010000001.1"/>
</dbReference>
<dbReference type="Gene3D" id="1.20.1260.10">
    <property type="match status" value="1"/>
</dbReference>
<evidence type="ECO:0000259" key="2">
    <source>
        <dbReference type="Pfam" id="PF13628"/>
    </source>
</evidence>
<organism evidence="3 4">
    <name type="scientific">Phyllobacterium endophyticum</name>
    <dbReference type="NCBI Taxonomy" id="1149773"/>
    <lineage>
        <taxon>Bacteria</taxon>
        <taxon>Pseudomonadati</taxon>
        <taxon>Pseudomonadota</taxon>
        <taxon>Alphaproteobacteria</taxon>
        <taxon>Hyphomicrobiales</taxon>
        <taxon>Phyllobacteriaceae</taxon>
        <taxon>Phyllobacterium</taxon>
    </lineage>
</organism>
<evidence type="ECO:0000313" key="3">
    <source>
        <dbReference type="EMBL" id="PSH58236.1"/>
    </source>
</evidence>
<feature type="chain" id="PRO_5015156275" description="DUF4142 domain-containing protein" evidence="1">
    <location>
        <begin position="20"/>
        <end position="201"/>
    </location>
</feature>
<dbReference type="PANTHER" id="PTHR38593">
    <property type="entry name" value="BLR2558 PROTEIN"/>
    <property type="match status" value="1"/>
</dbReference>
<dbReference type="Pfam" id="PF13628">
    <property type="entry name" value="DUF4142"/>
    <property type="match status" value="1"/>
</dbReference>
<keyword evidence="4" id="KW-1185">Reference proteome</keyword>
<reference evidence="4" key="1">
    <citation type="submission" date="2017-11" db="EMBL/GenBank/DDBJ databases">
        <authorList>
            <person name="Kuznetsova I."/>
            <person name="Sazanova A."/>
            <person name="Chirak E."/>
            <person name="Safronova V."/>
            <person name="Willems A."/>
        </authorList>
    </citation>
    <scope>NUCLEOTIDE SEQUENCE [LARGE SCALE GENOMIC DNA]</scope>
    <source>
        <strain evidence="4">PEPV15</strain>
    </source>
</reference>
<feature type="domain" description="DUF4142" evidence="2">
    <location>
        <begin position="47"/>
        <end position="182"/>
    </location>
</feature>
<dbReference type="PANTHER" id="PTHR38593:SF1">
    <property type="entry name" value="BLR2558 PROTEIN"/>
    <property type="match status" value="1"/>
</dbReference>
<gene>
    <name evidence="3" type="ORF">CU100_11450</name>
</gene>
<feature type="signal peptide" evidence="1">
    <location>
        <begin position="1"/>
        <end position="19"/>
    </location>
</feature>
<dbReference type="InterPro" id="IPR025419">
    <property type="entry name" value="DUF4142"/>
</dbReference>
<sequence>MNRFLPVALALMIGSPAFAQIGNPAGLAPDTKMQEPGVPAPHQTNNQDRLFAQLAAAGGLAEVEFGKFASTKATTASVKEFAQAMVNDHTDANSKLKELADAAKIPLPDTLDADHRVIRQDLEKAEGKAFDIAYMRSQIIDHQKMAQLLAWELNSGEDAEMQRYAAATLPKVMHHLRMAQNIASELTGQGSREVVASQTKK</sequence>
<proteinExistence type="predicted"/>
<dbReference type="OrthoDB" id="9101320at2"/>
<keyword evidence="1" id="KW-0732">Signal</keyword>
<dbReference type="Proteomes" id="UP000241158">
    <property type="component" value="Unassembled WGS sequence"/>
</dbReference>
<protein>
    <recommendedName>
        <fullName evidence="2">DUF4142 domain-containing protein</fullName>
    </recommendedName>
</protein>
<name>A0A2P7AVJ2_9HYPH</name>
<comment type="caution">
    <text evidence="3">The sequence shown here is derived from an EMBL/GenBank/DDBJ whole genome shotgun (WGS) entry which is preliminary data.</text>
</comment>
<dbReference type="EMBL" id="PGGN01000002">
    <property type="protein sequence ID" value="PSH58236.1"/>
    <property type="molecule type" value="Genomic_DNA"/>
</dbReference>